<dbReference type="GO" id="GO:0005886">
    <property type="term" value="C:plasma membrane"/>
    <property type="evidence" value="ECO:0007669"/>
    <property type="project" value="UniProtKB-SubCell"/>
</dbReference>
<dbReference type="PANTHER" id="PTHR30287:SF1">
    <property type="entry name" value="INNER MEMBRANE PROTEIN"/>
    <property type="match status" value="1"/>
</dbReference>
<evidence type="ECO:0000256" key="4">
    <source>
        <dbReference type="ARBA" id="ARBA00022989"/>
    </source>
</evidence>
<dbReference type="RefSeq" id="WP_145061582.1">
    <property type="nucleotide sequence ID" value="NZ_CP036287.1"/>
</dbReference>
<protein>
    <submittedName>
        <fullName evidence="9">FtsX-like permease family protein</fullName>
    </submittedName>
</protein>
<evidence type="ECO:0000256" key="6">
    <source>
        <dbReference type="SAM" id="Phobius"/>
    </source>
</evidence>
<dbReference type="Pfam" id="PF12704">
    <property type="entry name" value="MacB_PCD"/>
    <property type="match status" value="1"/>
</dbReference>
<evidence type="ECO:0000256" key="1">
    <source>
        <dbReference type="ARBA" id="ARBA00004651"/>
    </source>
</evidence>
<dbReference type="EMBL" id="CP036287">
    <property type="protein sequence ID" value="QDU65201.1"/>
    <property type="molecule type" value="Genomic_DNA"/>
</dbReference>
<evidence type="ECO:0000259" key="7">
    <source>
        <dbReference type="Pfam" id="PF02687"/>
    </source>
</evidence>
<keyword evidence="3 6" id="KW-0812">Transmembrane</keyword>
<keyword evidence="2" id="KW-1003">Cell membrane</keyword>
<evidence type="ECO:0000313" key="10">
    <source>
        <dbReference type="Proteomes" id="UP000316921"/>
    </source>
</evidence>
<sequence length="803" mass="81793">MKALRALRALARVELRDLGRHRGRSLLVILLVAVPVAALTGAGALVRTMSPTLEEQRAARFGSADLRVEYGSPEQAAAMRASLGPGARTTTLGYGVLAAGQRGAKVDALAVEADLNDGDLGLLTGLLRITAGRAPAAPDELALSPNVATALGVAPGDSVDIDGHRGRVSGLVVSPERLGDPIVLRPLQSGRGGAGTLLAAAPAAELDRAVRGLTELGARPELRGELDPADGFEAAVLFVVGGLGFVEAALVVAAAFAVGLRRRQRELGLLAASGAPGRLLGPGLLAAPLVLALLGSAAGVAVGLAAAWLAHPLLDGWNQRLNGPFEVSLAHLLGGVALGLVAASLAALLPIWTALRVPVRTALSGRRPPAGRARGWLALGLALVVSGVLVLAIGLRLEGAINVVAILAGSVLGVLGLGSASPWLLEALSRRATRLTPAWRLAVRDAGRFRARNAPVVTAVLAGLSASLLLAALSSSVEAFVGQVVPTLRADQLLVEGPGAGRVAAELAAELNGEAAALQAVVSGGQPVMARPSGDGGGAGTWLAVGDADLLRAMAIEVADFAASGVVWLRRPAGAVDHLPAELELLGGVEVIARLPTRTLDEAQPSRTPLALLPVAMVEQLGLEVGAAQRGRPAPWIVRARGPVDAARFERARQLAAQVPGTTVDAELLRTNPTLSTLAIALALSMATGLLVIFIATALSAVESADDARTLQAVGAPPALLHGTQAARAAYLALLGSALAIPGGLLPGFGLVELAEVPLEFALPWRVMAIVLIGMPTLAWLGAWSASRVRPLFTDRRPLVAAE</sequence>
<feature type="domain" description="MacB-like periplasmic core" evidence="8">
    <location>
        <begin position="25"/>
        <end position="214"/>
    </location>
</feature>
<dbReference type="Proteomes" id="UP000316921">
    <property type="component" value="Chromosome"/>
</dbReference>
<feature type="transmembrane region" description="Helical" evidence="6">
    <location>
        <begin position="376"/>
        <end position="395"/>
    </location>
</feature>
<name>A0A518BDZ9_9BACT</name>
<dbReference type="InterPro" id="IPR003838">
    <property type="entry name" value="ABC3_permease_C"/>
</dbReference>
<keyword evidence="5 6" id="KW-0472">Membrane</keyword>
<dbReference type="PANTHER" id="PTHR30287">
    <property type="entry name" value="MEMBRANE COMPONENT OF PREDICTED ABC SUPERFAMILY METABOLITE UPTAKE TRANSPORTER"/>
    <property type="match status" value="1"/>
</dbReference>
<proteinExistence type="predicted"/>
<feature type="transmembrane region" description="Helical" evidence="6">
    <location>
        <begin position="26"/>
        <end position="46"/>
    </location>
</feature>
<feature type="transmembrane region" description="Helical" evidence="6">
    <location>
        <begin position="678"/>
        <end position="702"/>
    </location>
</feature>
<feature type="transmembrane region" description="Helical" evidence="6">
    <location>
        <begin position="401"/>
        <end position="425"/>
    </location>
</feature>
<feature type="transmembrane region" description="Helical" evidence="6">
    <location>
        <begin position="279"/>
        <end position="309"/>
    </location>
</feature>
<keyword evidence="4 6" id="KW-1133">Transmembrane helix</keyword>
<organism evidence="9 10">
    <name type="scientific">Engelhardtia mirabilis</name>
    <dbReference type="NCBI Taxonomy" id="2528011"/>
    <lineage>
        <taxon>Bacteria</taxon>
        <taxon>Pseudomonadati</taxon>
        <taxon>Planctomycetota</taxon>
        <taxon>Planctomycetia</taxon>
        <taxon>Planctomycetia incertae sedis</taxon>
        <taxon>Engelhardtia</taxon>
    </lineage>
</organism>
<evidence type="ECO:0000256" key="2">
    <source>
        <dbReference type="ARBA" id="ARBA00022475"/>
    </source>
</evidence>
<feature type="transmembrane region" description="Helical" evidence="6">
    <location>
        <begin position="329"/>
        <end position="355"/>
    </location>
</feature>
<dbReference type="AlphaFoldDB" id="A0A518BDZ9"/>
<dbReference type="Pfam" id="PF02687">
    <property type="entry name" value="FtsX"/>
    <property type="match status" value="1"/>
</dbReference>
<evidence type="ECO:0000313" key="9">
    <source>
        <dbReference type="EMBL" id="QDU65201.1"/>
    </source>
</evidence>
<dbReference type="InterPro" id="IPR038766">
    <property type="entry name" value="Membrane_comp_ABC_pdt"/>
</dbReference>
<feature type="transmembrane region" description="Helical" evidence="6">
    <location>
        <begin position="763"/>
        <end position="787"/>
    </location>
</feature>
<feature type="transmembrane region" description="Helical" evidence="6">
    <location>
        <begin position="235"/>
        <end position="258"/>
    </location>
</feature>
<keyword evidence="10" id="KW-1185">Reference proteome</keyword>
<comment type="subcellular location">
    <subcellularLocation>
        <location evidence="1">Cell membrane</location>
        <topology evidence="1">Multi-pass membrane protein</topology>
    </subcellularLocation>
</comment>
<dbReference type="InterPro" id="IPR025857">
    <property type="entry name" value="MacB_PCD"/>
</dbReference>
<feature type="transmembrane region" description="Helical" evidence="6">
    <location>
        <begin position="729"/>
        <end position="751"/>
    </location>
</feature>
<evidence type="ECO:0000256" key="3">
    <source>
        <dbReference type="ARBA" id="ARBA00022692"/>
    </source>
</evidence>
<evidence type="ECO:0000259" key="8">
    <source>
        <dbReference type="Pfam" id="PF12704"/>
    </source>
</evidence>
<gene>
    <name evidence="9" type="ORF">Pla133_02650</name>
</gene>
<evidence type="ECO:0000256" key="5">
    <source>
        <dbReference type="ARBA" id="ARBA00023136"/>
    </source>
</evidence>
<dbReference type="KEGG" id="pbap:Pla133_02650"/>
<feature type="transmembrane region" description="Helical" evidence="6">
    <location>
        <begin position="454"/>
        <end position="473"/>
    </location>
</feature>
<reference evidence="9 10" key="1">
    <citation type="submission" date="2019-02" db="EMBL/GenBank/DDBJ databases">
        <title>Deep-cultivation of Planctomycetes and their phenomic and genomic characterization uncovers novel biology.</title>
        <authorList>
            <person name="Wiegand S."/>
            <person name="Jogler M."/>
            <person name="Boedeker C."/>
            <person name="Pinto D."/>
            <person name="Vollmers J."/>
            <person name="Rivas-Marin E."/>
            <person name="Kohn T."/>
            <person name="Peeters S.H."/>
            <person name="Heuer A."/>
            <person name="Rast P."/>
            <person name="Oberbeckmann S."/>
            <person name="Bunk B."/>
            <person name="Jeske O."/>
            <person name="Meyerdierks A."/>
            <person name="Storesund J.E."/>
            <person name="Kallscheuer N."/>
            <person name="Luecker S."/>
            <person name="Lage O.M."/>
            <person name="Pohl T."/>
            <person name="Merkel B.J."/>
            <person name="Hornburger P."/>
            <person name="Mueller R.-W."/>
            <person name="Bruemmer F."/>
            <person name="Labrenz M."/>
            <person name="Spormann A.M."/>
            <person name="Op den Camp H."/>
            <person name="Overmann J."/>
            <person name="Amann R."/>
            <person name="Jetten M.S.M."/>
            <person name="Mascher T."/>
            <person name="Medema M.H."/>
            <person name="Devos D.P."/>
            <person name="Kaster A.-K."/>
            <person name="Ovreas L."/>
            <person name="Rohde M."/>
            <person name="Galperin M.Y."/>
            <person name="Jogler C."/>
        </authorList>
    </citation>
    <scope>NUCLEOTIDE SEQUENCE [LARGE SCALE GENOMIC DNA]</scope>
    <source>
        <strain evidence="9 10">Pla133</strain>
    </source>
</reference>
<feature type="domain" description="ABC3 transporter permease C-terminal" evidence="7">
    <location>
        <begin position="240"/>
        <end position="358"/>
    </location>
</feature>
<accession>A0A518BDZ9</accession>